<proteinExistence type="predicted"/>
<dbReference type="KEGG" id="fpu:FPSE_10712"/>
<gene>
    <name evidence="1" type="ORF">FPSE_10712</name>
</gene>
<evidence type="ECO:0000313" key="2">
    <source>
        <dbReference type="Proteomes" id="UP000007978"/>
    </source>
</evidence>
<name>K3V7C6_FUSPC</name>
<comment type="caution">
    <text evidence="1">The sequence shown here is derived from an EMBL/GenBank/DDBJ whole genome shotgun (WGS) entry which is preliminary data.</text>
</comment>
<dbReference type="HOGENOM" id="CLU_3050420_0_0_1"/>
<reference evidence="1 2" key="1">
    <citation type="journal article" date="2012" name="PLoS Pathog.">
        <title>Comparative pathogenomics reveals horizontally acquired novel virulence genes in fungi infecting cereal hosts.</title>
        <authorList>
            <person name="Gardiner D.M."/>
            <person name="McDonald M.C."/>
            <person name="Covarelli L."/>
            <person name="Solomon P.S."/>
            <person name="Rusu A.G."/>
            <person name="Marshall M."/>
            <person name="Kazan K."/>
            <person name="Chakraborty S."/>
            <person name="McDonald B.A."/>
            <person name="Manners J.M."/>
        </authorList>
    </citation>
    <scope>NUCLEOTIDE SEQUENCE [LARGE SCALE GENOMIC DNA]</scope>
    <source>
        <strain evidence="1 2">CS3096</strain>
    </source>
</reference>
<protein>
    <submittedName>
        <fullName evidence="1">Uncharacterized protein</fullName>
    </submittedName>
</protein>
<dbReference type="AlphaFoldDB" id="K3V7C6"/>
<accession>K3V7C6</accession>
<dbReference type="EMBL" id="AFNW01000362">
    <property type="protein sequence ID" value="EKJ69094.1"/>
    <property type="molecule type" value="Genomic_DNA"/>
</dbReference>
<keyword evidence="2" id="KW-1185">Reference proteome</keyword>
<sequence length="54" mass="6022">MSIRRIATAADCCQQCNMPGDGWHPFRLHAPFRKKPNLTCIVICAVLSQVRPGI</sequence>
<evidence type="ECO:0000313" key="1">
    <source>
        <dbReference type="EMBL" id="EKJ69094.1"/>
    </source>
</evidence>
<organism evidence="1 2">
    <name type="scientific">Fusarium pseudograminearum (strain CS3096)</name>
    <name type="common">Wheat and barley crown-rot fungus</name>
    <dbReference type="NCBI Taxonomy" id="1028729"/>
    <lineage>
        <taxon>Eukaryota</taxon>
        <taxon>Fungi</taxon>
        <taxon>Dikarya</taxon>
        <taxon>Ascomycota</taxon>
        <taxon>Pezizomycotina</taxon>
        <taxon>Sordariomycetes</taxon>
        <taxon>Hypocreomycetidae</taxon>
        <taxon>Hypocreales</taxon>
        <taxon>Nectriaceae</taxon>
        <taxon>Fusarium</taxon>
    </lineage>
</organism>
<dbReference type="GeneID" id="20369329"/>
<dbReference type="OrthoDB" id="10278250at2759"/>
<dbReference type="Proteomes" id="UP000007978">
    <property type="component" value="Chromosome 1"/>
</dbReference>
<dbReference type="RefSeq" id="XP_009262104.1">
    <property type="nucleotide sequence ID" value="XM_009263829.1"/>
</dbReference>